<dbReference type="EMBL" id="LKCN02000011">
    <property type="protein sequence ID" value="RCI10710.1"/>
    <property type="molecule type" value="Genomic_DNA"/>
</dbReference>
<protein>
    <submittedName>
        <fullName evidence="2">Uncharacterized protein</fullName>
    </submittedName>
</protein>
<evidence type="ECO:0000256" key="1">
    <source>
        <dbReference type="SAM" id="MobiDB-lite"/>
    </source>
</evidence>
<dbReference type="AlphaFoldDB" id="A0A367L8F4"/>
<accession>A0A367L8F4</accession>
<evidence type="ECO:0000313" key="2">
    <source>
        <dbReference type="EMBL" id="RCI10710.1"/>
    </source>
</evidence>
<evidence type="ECO:0000313" key="3">
    <source>
        <dbReference type="Proteomes" id="UP000253664"/>
    </source>
</evidence>
<feature type="compositionally biased region" description="Basic and acidic residues" evidence="1">
    <location>
        <begin position="104"/>
        <end position="114"/>
    </location>
</feature>
<keyword evidence="3" id="KW-1185">Reference proteome</keyword>
<dbReference type="Proteomes" id="UP000253664">
    <property type="component" value="Unassembled WGS sequence"/>
</dbReference>
<feature type="region of interest" description="Disordered" evidence="1">
    <location>
        <begin position="92"/>
        <end position="117"/>
    </location>
</feature>
<reference evidence="2 3" key="1">
    <citation type="journal article" date="2015" name="BMC Genomics">
        <title>Insights from the genome of Ophiocordyceps polyrhachis-furcata to pathogenicity and host specificity in insect fungi.</title>
        <authorList>
            <person name="Wichadakul D."/>
            <person name="Kobmoo N."/>
            <person name="Ingsriswang S."/>
            <person name="Tangphatsornruang S."/>
            <person name="Chantasingh D."/>
            <person name="Luangsa-ard J.J."/>
            <person name="Eurwilaichitr L."/>
        </authorList>
    </citation>
    <scope>NUCLEOTIDE SEQUENCE [LARGE SCALE GENOMIC DNA]</scope>
    <source>
        <strain evidence="2 3">BCC 54312</strain>
    </source>
</reference>
<feature type="region of interest" description="Disordered" evidence="1">
    <location>
        <begin position="197"/>
        <end position="219"/>
    </location>
</feature>
<proteinExistence type="predicted"/>
<gene>
    <name evidence="2" type="ORF">L249_5328</name>
</gene>
<sequence length="219" mass="23920">MGSQSPRLFTWRKSLKPSIRNIKVSSELLANMLALIYKDLLSKKMEHACVEGLELSSGRGDQAIPPSLQIDPFPLATSISISDGKAGRLESAPFSLGRRRKRHDGHDPPDKPKGAVESGMCMYVAANSVDSTRRRRKGDALAHAVTYLRMRCNGRALLAASCHERNVTLLMVQLRVAPTESKEVALGVPTASTVKKTPKEAQLGLEESWKRGSSSSQVK</sequence>
<comment type="caution">
    <text evidence="2">The sequence shown here is derived from an EMBL/GenBank/DDBJ whole genome shotgun (WGS) entry which is preliminary data.</text>
</comment>
<organism evidence="2 3">
    <name type="scientific">Ophiocordyceps polyrhachis-furcata BCC 54312</name>
    <dbReference type="NCBI Taxonomy" id="1330021"/>
    <lineage>
        <taxon>Eukaryota</taxon>
        <taxon>Fungi</taxon>
        <taxon>Dikarya</taxon>
        <taxon>Ascomycota</taxon>
        <taxon>Pezizomycotina</taxon>
        <taxon>Sordariomycetes</taxon>
        <taxon>Hypocreomycetidae</taxon>
        <taxon>Hypocreales</taxon>
        <taxon>Ophiocordycipitaceae</taxon>
        <taxon>Ophiocordyceps</taxon>
    </lineage>
</organism>
<name>A0A367L8F4_9HYPO</name>